<reference evidence="1 2" key="1">
    <citation type="submission" date="2018-12" db="EMBL/GenBank/DDBJ databases">
        <title>Rubrispira sanarue gen. nov., sp., nov., a member of the order Silvanigrellales, isolated from a brackish lake in Hamamatsu Japan.</title>
        <authorList>
            <person name="Maejima Y."/>
            <person name="Iino T."/>
            <person name="Muraguchi Y."/>
            <person name="Fukuda K."/>
            <person name="Nojiri H."/>
            <person name="Ohkuma M."/>
            <person name="Moriuchi R."/>
            <person name="Dohra H."/>
            <person name="Kimbara K."/>
            <person name="Shintani M."/>
        </authorList>
    </citation>
    <scope>NUCLEOTIDE SEQUENCE [LARGE SCALE GENOMIC DNA]</scope>
    <source>
        <strain evidence="1 2">RF1110005</strain>
    </source>
</reference>
<proteinExistence type="predicted"/>
<dbReference type="RefSeq" id="WP_130606360.1">
    <property type="nucleotide sequence ID" value="NZ_AP019368.1"/>
</dbReference>
<evidence type="ECO:0000313" key="1">
    <source>
        <dbReference type="EMBL" id="BBH52158.1"/>
    </source>
</evidence>
<protein>
    <submittedName>
        <fullName evidence="1">Uncharacterized protein</fullName>
    </submittedName>
</protein>
<sequence length="77" mass="8987">MKERNIFDIHSVYLKSRVNDTSQWERIEGVNDGQARLDNKMEQNIIVESPKLNKASKAKLKNIDFNGAVRRVIKFLK</sequence>
<accession>A0A4P2VIC9</accession>
<name>A0A4P2VIC9_FLUSA</name>
<organism evidence="1 2">
    <name type="scientific">Fluviispira sanaruensis</name>
    <dbReference type="NCBI Taxonomy" id="2493639"/>
    <lineage>
        <taxon>Bacteria</taxon>
        <taxon>Pseudomonadati</taxon>
        <taxon>Bdellovibrionota</taxon>
        <taxon>Oligoflexia</taxon>
        <taxon>Silvanigrellales</taxon>
        <taxon>Silvanigrellaceae</taxon>
        <taxon>Fluviispira</taxon>
    </lineage>
</organism>
<gene>
    <name evidence="1" type="ORF">JCM31447_05980</name>
</gene>
<evidence type="ECO:0000313" key="2">
    <source>
        <dbReference type="Proteomes" id="UP000291236"/>
    </source>
</evidence>
<dbReference type="EMBL" id="AP019368">
    <property type="protein sequence ID" value="BBH52158.1"/>
    <property type="molecule type" value="Genomic_DNA"/>
</dbReference>
<dbReference type="KEGG" id="sbf:JCM31447_05980"/>
<dbReference type="OrthoDB" id="9919941at2"/>
<dbReference type="Proteomes" id="UP000291236">
    <property type="component" value="Chromosome"/>
</dbReference>
<keyword evidence="2" id="KW-1185">Reference proteome</keyword>
<dbReference type="AlphaFoldDB" id="A0A4P2VIC9"/>